<evidence type="ECO:0000313" key="2">
    <source>
        <dbReference type="Proteomes" id="UP001054945"/>
    </source>
</evidence>
<comment type="caution">
    <text evidence="1">The sequence shown here is derived from an EMBL/GenBank/DDBJ whole genome shotgun (WGS) entry which is preliminary data.</text>
</comment>
<proteinExistence type="predicted"/>
<protein>
    <submittedName>
        <fullName evidence="1">Uncharacterized protein</fullName>
    </submittedName>
</protein>
<accession>A0AAV4VNS0</accession>
<evidence type="ECO:0000313" key="1">
    <source>
        <dbReference type="EMBL" id="GIY71254.1"/>
    </source>
</evidence>
<organism evidence="1 2">
    <name type="scientific">Caerostris extrusa</name>
    <name type="common">Bark spider</name>
    <name type="synonym">Caerostris bankana</name>
    <dbReference type="NCBI Taxonomy" id="172846"/>
    <lineage>
        <taxon>Eukaryota</taxon>
        <taxon>Metazoa</taxon>
        <taxon>Ecdysozoa</taxon>
        <taxon>Arthropoda</taxon>
        <taxon>Chelicerata</taxon>
        <taxon>Arachnida</taxon>
        <taxon>Araneae</taxon>
        <taxon>Araneomorphae</taxon>
        <taxon>Entelegynae</taxon>
        <taxon>Araneoidea</taxon>
        <taxon>Araneidae</taxon>
        <taxon>Caerostris</taxon>
    </lineage>
</organism>
<gene>
    <name evidence="1" type="ORF">CEXT_46781</name>
</gene>
<reference evidence="1 2" key="1">
    <citation type="submission" date="2021-06" db="EMBL/GenBank/DDBJ databases">
        <title>Caerostris extrusa draft genome.</title>
        <authorList>
            <person name="Kono N."/>
            <person name="Arakawa K."/>
        </authorList>
    </citation>
    <scope>NUCLEOTIDE SEQUENCE [LARGE SCALE GENOMIC DNA]</scope>
</reference>
<sequence>MTLQLLIAGSSPSPLKSAEIMQTASFPRRSCCRDFCFSNNGSLRGAVPALSGNICNFPSAYIHLRSEGALLFRWKENLEMEVTFSMPTVFWDFST</sequence>
<name>A0AAV4VNS0_CAEEX</name>
<dbReference type="EMBL" id="BPLR01014773">
    <property type="protein sequence ID" value="GIY71254.1"/>
    <property type="molecule type" value="Genomic_DNA"/>
</dbReference>
<keyword evidence="2" id="KW-1185">Reference proteome</keyword>
<dbReference type="AlphaFoldDB" id="A0AAV4VNS0"/>
<dbReference type="Proteomes" id="UP001054945">
    <property type="component" value="Unassembled WGS sequence"/>
</dbReference>